<feature type="transmembrane region" description="Helical" evidence="2">
    <location>
        <begin position="189"/>
        <end position="207"/>
    </location>
</feature>
<feature type="compositionally biased region" description="Polar residues" evidence="1">
    <location>
        <begin position="723"/>
        <end position="733"/>
    </location>
</feature>
<dbReference type="EMBL" id="CAJZBQ010000054">
    <property type="protein sequence ID" value="CAG9332254.1"/>
    <property type="molecule type" value="Genomic_DNA"/>
</dbReference>
<evidence type="ECO:0000256" key="1">
    <source>
        <dbReference type="SAM" id="MobiDB-lite"/>
    </source>
</evidence>
<gene>
    <name evidence="3" type="ORF">BSTOLATCC_MIC55705</name>
</gene>
<feature type="compositionally biased region" description="Polar residues" evidence="1">
    <location>
        <begin position="873"/>
        <end position="883"/>
    </location>
</feature>
<reference evidence="3" key="1">
    <citation type="submission" date="2021-09" db="EMBL/GenBank/DDBJ databases">
        <authorList>
            <consortium name="AG Swart"/>
            <person name="Singh M."/>
            <person name="Singh A."/>
            <person name="Seah K."/>
            <person name="Emmerich C."/>
        </authorList>
    </citation>
    <scope>NUCLEOTIDE SEQUENCE</scope>
    <source>
        <strain evidence="3">ATCC30299</strain>
    </source>
</reference>
<feature type="region of interest" description="Disordered" evidence="1">
    <location>
        <begin position="873"/>
        <end position="915"/>
    </location>
</feature>
<keyword evidence="2" id="KW-0812">Transmembrane</keyword>
<feature type="region of interest" description="Disordered" evidence="1">
    <location>
        <begin position="660"/>
        <end position="680"/>
    </location>
</feature>
<proteinExistence type="predicted"/>
<keyword evidence="2" id="KW-1133">Transmembrane helix</keyword>
<feature type="region of interest" description="Disordered" evidence="1">
    <location>
        <begin position="507"/>
        <end position="529"/>
    </location>
</feature>
<organism evidence="3 4">
    <name type="scientific">Blepharisma stoltei</name>
    <dbReference type="NCBI Taxonomy" id="1481888"/>
    <lineage>
        <taxon>Eukaryota</taxon>
        <taxon>Sar</taxon>
        <taxon>Alveolata</taxon>
        <taxon>Ciliophora</taxon>
        <taxon>Postciliodesmatophora</taxon>
        <taxon>Heterotrichea</taxon>
        <taxon>Heterotrichida</taxon>
        <taxon>Blepharismidae</taxon>
        <taxon>Blepharisma</taxon>
    </lineage>
</organism>
<keyword evidence="2" id="KW-0472">Membrane</keyword>
<evidence type="ECO:0000313" key="3">
    <source>
        <dbReference type="EMBL" id="CAG9332254.1"/>
    </source>
</evidence>
<feature type="transmembrane region" description="Helical" evidence="2">
    <location>
        <begin position="113"/>
        <end position="134"/>
    </location>
</feature>
<protein>
    <submittedName>
        <fullName evidence="3">Uncharacterized protein</fullName>
    </submittedName>
</protein>
<feature type="compositionally biased region" description="Polar residues" evidence="1">
    <location>
        <begin position="893"/>
        <end position="905"/>
    </location>
</feature>
<feature type="transmembrane region" description="Helical" evidence="2">
    <location>
        <begin position="85"/>
        <end position="107"/>
    </location>
</feature>
<feature type="compositionally biased region" description="Basic residues" evidence="1">
    <location>
        <begin position="706"/>
        <end position="720"/>
    </location>
</feature>
<evidence type="ECO:0000313" key="4">
    <source>
        <dbReference type="Proteomes" id="UP001162131"/>
    </source>
</evidence>
<name>A0AAU9JYA0_9CILI</name>
<evidence type="ECO:0000256" key="2">
    <source>
        <dbReference type="SAM" id="Phobius"/>
    </source>
</evidence>
<accession>A0AAU9JYA0</accession>
<sequence length="915" mass="104614">MAGLEAAGVVISVFFFCFTIGTVYLMIRLAKILRNVFYNNRSNFEVAREIPIHPNLSFKKVCKRLIPIYAIFTYRQVQYEIPPSGGLFLLSCYLVSLWGFNIIFTTYNSDLSYGNAVICALLSTGVSLILSSIIHSSYIASFNQTSWDLNTIQNENPRDHSTILETRLNTNIAGYGENMLKKIRKLEKSILIIIMLTVLFIFWAIYVTGTGIESSLEGAIIQCLVGLALDIPIRITACLVVSYLKLMHSYEISYLPLHAPITPQTLKFYTKSQYNHPIEPESCQMAGNSFKDQSQNLCIDNTFGFPINHESELHNSIDFPSLDRKIRDLELLQNFDASISKIGYEDDPDPEFEPDVLPEPDFKVKEFCESHRTEQSEIETLASHNEDSIDEPLLSPYLYPSTPVSKKESKIQFSPSPQKYMSPSKSSDQILHRVSAFDLRLHQCDSPISRGENSADISRNEEIESYDSDSCQDAIFFNEELEITPTAPIQIDEDPEKTESRNSPVLFLATNDPTPYLPGYSSNSPETKMNEVYSRPYTSSFDDRESKAKLPVVEEIPNKFTSNAVHYEAKEELNEHIDTEESIRTEDSFVGGFIRLPPKSGQSTSRGDFISPVVYTSRDIMAEWDIQSSSNNFQLQSNEGEFPSFSKNNPAVPCSIFPIIDEEPSQHKKRKNKERPPTYKTAHFLKQGTIDIYSAHHKVAEGFSKPRSKSHTGRDKRHHSNERTSQPPSTSNRENLDFIVNLTKKQLQERLKRRTGKKIDEEELAEFPMPPEEPISVDKKVFKKKSTRKLLKNVDMLINGKENVQQAEDLEKLKSMLEVRQNFKRKYSISKNNPYSQKIPLDFLNEREIEEIRLHDEEFMRKQELKMKAISSIYANSRPSTRSPKYRRGTKTAEPTQQLSPSKSDNLIPKMNRLL</sequence>
<feature type="region of interest" description="Disordered" evidence="1">
    <location>
        <begin position="701"/>
        <end position="737"/>
    </location>
</feature>
<keyword evidence="4" id="KW-1185">Reference proteome</keyword>
<comment type="caution">
    <text evidence="3">The sequence shown here is derived from an EMBL/GenBank/DDBJ whole genome shotgun (WGS) entry which is preliminary data.</text>
</comment>
<dbReference type="AlphaFoldDB" id="A0AAU9JYA0"/>
<dbReference type="Proteomes" id="UP001162131">
    <property type="component" value="Unassembled WGS sequence"/>
</dbReference>
<feature type="transmembrane region" description="Helical" evidence="2">
    <location>
        <begin position="6"/>
        <end position="27"/>
    </location>
</feature>